<accession>A0A848BA48</accession>
<comment type="subunit">
    <text evidence="2">Heterodimer of SbcC and SbcD.</text>
</comment>
<comment type="caution">
    <text evidence="6">The sequence shown here is derived from an EMBL/GenBank/DDBJ whole genome shotgun (WGS) entry which is preliminary data.</text>
</comment>
<dbReference type="InterPro" id="IPR038729">
    <property type="entry name" value="Rad50/SbcC_AAA"/>
</dbReference>
<reference evidence="6 7" key="1">
    <citation type="submission" date="2020-04" db="EMBL/GenBank/DDBJ databases">
        <authorList>
            <person name="Hitch T.C.A."/>
            <person name="Wylensek D."/>
            <person name="Clavel T."/>
        </authorList>
    </citation>
    <scope>NUCLEOTIDE SEQUENCE [LARGE SCALE GENOMIC DNA]</scope>
    <source>
        <strain evidence="6 7">PG-130-P53-12</strain>
    </source>
</reference>
<sequence length="868" mass="94401">MRIRKLSLQAFGPYVGKVALDFARGLGENRCFLIHGMTGAGKTTLLDAICFALYGKASGSLRTGTMLRSDKAAPETETWVELEFALGARGYRVLRSPAYRREDRKSATRARAELYVQRGGEEELLVTGTSEVTEYLETLTGFRCEQFRQVVLLPQGEFRAFLMSDSRRRGELMQALFHTERYAALEKRLKERALDLATQARDCRAQQAQLLMQAEVASAEEFAAALAQQEQALTACRERTASLRLAHEEQQRRLVSGQTLAAAFARLAQAEKDCASDEKKKESVEMFRAQLAQAQQAAALLDKERQAAEEAAAEVRSSEEAERLAAAAARAKQAATQAAQQLAAQQEKEEERAALRRKVQQLELAKRAAADAERLAHALTAAERREAACRVERIDTETAAEQAKLRLERLQALERLGKAVSLARGLEDGTPCPVCGSCSHPHPAEAQDVVPEEQEVHEAAKVLEKLRQRVRGAQEEEQKAAAAAAALKGQLAAQKENLPEGVAPAAAAVNRAWCDASRALQESEQVLKQCEEASRRTETAASASAASAKSAAAHAEQQRARAVQAQQQFAAARADAGFSTQAAYDAALAGRWREKAHRDEVAQHIRAFEDAALRHRAAREDAARETAGQTAPDLAALKAAASAAEAAWRQAARQESETALRIEQGKKWQASLQKLAVEEKSIEQAYGLAGRLAQVAGGEQPYRIHFQTYIQRSIFRDVMDAANERLGTMSGQRYALALGSQSDGRKADGLEIAVYDAYTGKCREAQSLSGGESFLASLSLALGLADVVERYAGGIRLDTMFIDEGFGSLDSETLDLAVEALLKLQEGGRVIGIISHVEELAARIPCRLEVTKSPEGSAAHFVTGTARQ</sequence>
<keyword evidence="7" id="KW-1185">Reference proteome</keyword>
<dbReference type="Proteomes" id="UP000543804">
    <property type="component" value="Unassembled WGS sequence"/>
</dbReference>
<dbReference type="Gene3D" id="3.40.50.300">
    <property type="entry name" value="P-loop containing nucleotide triphosphate hydrolases"/>
    <property type="match status" value="2"/>
</dbReference>
<dbReference type="GO" id="GO:0016887">
    <property type="term" value="F:ATP hydrolysis activity"/>
    <property type="evidence" value="ECO:0007669"/>
    <property type="project" value="InterPro"/>
</dbReference>
<name>A0A848BA48_9FIRM</name>
<evidence type="ECO:0000256" key="3">
    <source>
        <dbReference type="ARBA" id="ARBA00013368"/>
    </source>
</evidence>
<feature type="domain" description="Rad50/SbcC-type AAA" evidence="5">
    <location>
        <begin position="5"/>
        <end position="217"/>
    </location>
</feature>
<dbReference type="GO" id="GO:0006302">
    <property type="term" value="P:double-strand break repair"/>
    <property type="evidence" value="ECO:0007669"/>
    <property type="project" value="InterPro"/>
</dbReference>
<dbReference type="Pfam" id="PF13558">
    <property type="entry name" value="SbcC_Walker_B"/>
    <property type="match status" value="1"/>
</dbReference>
<dbReference type="Pfam" id="PF13476">
    <property type="entry name" value="AAA_23"/>
    <property type="match status" value="1"/>
</dbReference>
<evidence type="ECO:0000313" key="7">
    <source>
        <dbReference type="Proteomes" id="UP000543804"/>
    </source>
</evidence>
<feature type="coiled-coil region" evidence="4">
    <location>
        <begin position="284"/>
        <end position="413"/>
    </location>
</feature>
<comment type="similarity">
    <text evidence="1">Belongs to the SMC family. SbcC subfamily.</text>
</comment>
<dbReference type="PANTHER" id="PTHR32114:SF2">
    <property type="entry name" value="ABC TRANSPORTER ABCH.3"/>
    <property type="match status" value="1"/>
</dbReference>
<dbReference type="PANTHER" id="PTHR32114">
    <property type="entry name" value="ABC TRANSPORTER ABCH.3"/>
    <property type="match status" value="1"/>
</dbReference>
<feature type="coiled-coil region" evidence="4">
    <location>
        <begin position="516"/>
        <end position="575"/>
    </location>
</feature>
<keyword evidence="4" id="KW-0175">Coiled coil</keyword>
<evidence type="ECO:0000259" key="5">
    <source>
        <dbReference type="Pfam" id="PF13476"/>
    </source>
</evidence>
<proteinExistence type="inferred from homology"/>
<organism evidence="6 7">
    <name type="scientific">Selenomonas bovis</name>
    <dbReference type="NCBI Taxonomy" id="416586"/>
    <lineage>
        <taxon>Bacteria</taxon>
        <taxon>Bacillati</taxon>
        <taxon>Bacillota</taxon>
        <taxon>Negativicutes</taxon>
        <taxon>Selenomonadales</taxon>
        <taxon>Selenomonadaceae</taxon>
        <taxon>Selenomonas</taxon>
    </lineage>
</organism>
<dbReference type="InterPro" id="IPR027417">
    <property type="entry name" value="P-loop_NTPase"/>
</dbReference>
<gene>
    <name evidence="6" type="ORF">HF878_00475</name>
</gene>
<dbReference type="EMBL" id="JABAFA010000001">
    <property type="protein sequence ID" value="NMD97961.1"/>
    <property type="molecule type" value="Genomic_DNA"/>
</dbReference>
<dbReference type="AlphaFoldDB" id="A0A848BA48"/>
<dbReference type="RefSeq" id="WP_170076865.1">
    <property type="nucleotide sequence ID" value="NZ_JABAFA010000001.1"/>
</dbReference>
<evidence type="ECO:0000256" key="2">
    <source>
        <dbReference type="ARBA" id="ARBA00011322"/>
    </source>
</evidence>
<evidence type="ECO:0000313" key="6">
    <source>
        <dbReference type="EMBL" id="NMD97961.1"/>
    </source>
</evidence>
<evidence type="ECO:0000256" key="4">
    <source>
        <dbReference type="SAM" id="Coils"/>
    </source>
</evidence>
<protein>
    <recommendedName>
        <fullName evidence="3">Nuclease SbcCD subunit C</fullName>
    </recommendedName>
</protein>
<feature type="coiled-coil region" evidence="4">
    <location>
        <begin position="456"/>
        <end position="483"/>
    </location>
</feature>
<evidence type="ECO:0000256" key="1">
    <source>
        <dbReference type="ARBA" id="ARBA00006930"/>
    </source>
</evidence>
<dbReference type="SUPFAM" id="SSF52540">
    <property type="entry name" value="P-loop containing nucleoside triphosphate hydrolases"/>
    <property type="match status" value="1"/>
</dbReference>